<name>A0A370E162_9GAMM</name>
<dbReference type="AlphaFoldDB" id="A0A370E162"/>
<comment type="caution">
    <text evidence="1">The sequence shown here is derived from an EMBL/GenBank/DDBJ whole genome shotgun (WGS) entry which is preliminary data.</text>
</comment>
<protein>
    <submittedName>
        <fullName evidence="1">Uncharacterized protein</fullName>
    </submittedName>
</protein>
<organism evidence="1 2">
    <name type="scientific">endosymbiont of Lamellibrachia luymesi</name>
    <dbReference type="NCBI Taxonomy" id="2200907"/>
    <lineage>
        <taxon>Bacteria</taxon>
        <taxon>Pseudomonadati</taxon>
        <taxon>Pseudomonadota</taxon>
        <taxon>Gammaproteobacteria</taxon>
        <taxon>sulfur-oxidizing symbionts</taxon>
    </lineage>
</organism>
<gene>
    <name evidence="1" type="ORF">DIZ79_04730</name>
</gene>
<proteinExistence type="predicted"/>
<evidence type="ECO:0000313" key="2">
    <source>
        <dbReference type="Proteomes" id="UP000255508"/>
    </source>
</evidence>
<dbReference type="EMBL" id="QFXD01000090">
    <property type="protein sequence ID" value="RDH91940.1"/>
    <property type="molecule type" value="Genomic_DNA"/>
</dbReference>
<evidence type="ECO:0000313" key="1">
    <source>
        <dbReference type="EMBL" id="RDH91940.1"/>
    </source>
</evidence>
<reference evidence="1 2" key="1">
    <citation type="journal article" date="2018" name="ISME J.">
        <title>Endosymbiont genomes yield clues of tubeworm success.</title>
        <authorList>
            <person name="Li Y."/>
            <person name="Liles M.R."/>
            <person name="Halanych K.M."/>
        </authorList>
    </citation>
    <scope>NUCLEOTIDE SEQUENCE [LARGE SCALE GENOMIC DNA]</scope>
    <source>
        <strain evidence="1">A1422</strain>
    </source>
</reference>
<sequence>MVLGLSLLQGCADSEAPQNTGQDSWSSEQEVVFQLREVIKYEQDRQHQEEARLQSLGVESE</sequence>
<dbReference type="Proteomes" id="UP000255508">
    <property type="component" value="Unassembled WGS sequence"/>
</dbReference>
<accession>A0A370E162</accession>